<feature type="coiled-coil region" evidence="1">
    <location>
        <begin position="239"/>
        <end position="266"/>
    </location>
</feature>
<evidence type="ECO:0000256" key="1">
    <source>
        <dbReference type="SAM" id="Coils"/>
    </source>
</evidence>
<evidence type="ECO:0000256" key="2">
    <source>
        <dbReference type="SAM" id="MobiDB-lite"/>
    </source>
</evidence>
<feature type="region of interest" description="Disordered" evidence="2">
    <location>
        <begin position="538"/>
        <end position="557"/>
    </location>
</feature>
<reference evidence="3" key="1">
    <citation type="submission" date="2023-03" db="EMBL/GenBank/DDBJ databases">
        <title>Massive genome expansion in bonnet fungi (Mycena s.s.) driven by repeated elements and novel gene families across ecological guilds.</title>
        <authorList>
            <consortium name="Lawrence Berkeley National Laboratory"/>
            <person name="Harder C.B."/>
            <person name="Miyauchi S."/>
            <person name="Viragh M."/>
            <person name="Kuo A."/>
            <person name="Thoen E."/>
            <person name="Andreopoulos B."/>
            <person name="Lu D."/>
            <person name="Skrede I."/>
            <person name="Drula E."/>
            <person name="Henrissat B."/>
            <person name="Morin E."/>
            <person name="Kohler A."/>
            <person name="Barry K."/>
            <person name="LaButti K."/>
            <person name="Morin E."/>
            <person name="Salamov A."/>
            <person name="Lipzen A."/>
            <person name="Mereny Z."/>
            <person name="Hegedus B."/>
            <person name="Baldrian P."/>
            <person name="Stursova M."/>
            <person name="Weitz H."/>
            <person name="Taylor A."/>
            <person name="Grigoriev I.V."/>
            <person name="Nagy L.G."/>
            <person name="Martin F."/>
            <person name="Kauserud H."/>
        </authorList>
    </citation>
    <scope>NUCLEOTIDE SEQUENCE</scope>
    <source>
        <strain evidence="3">CBHHK067</strain>
    </source>
</reference>
<organism evidence="3 4">
    <name type="scientific">Mycena rosella</name>
    <name type="common">Pink bonnet</name>
    <name type="synonym">Agaricus rosellus</name>
    <dbReference type="NCBI Taxonomy" id="1033263"/>
    <lineage>
        <taxon>Eukaryota</taxon>
        <taxon>Fungi</taxon>
        <taxon>Dikarya</taxon>
        <taxon>Basidiomycota</taxon>
        <taxon>Agaricomycotina</taxon>
        <taxon>Agaricomycetes</taxon>
        <taxon>Agaricomycetidae</taxon>
        <taxon>Agaricales</taxon>
        <taxon>Marasmiineae</taxon>
        <taxon>Mycenaceae</taxon>
        <taxon>Mycena</taxon>
    </lineage>
</organism>
<keyword evidence="4" id="KW-1185">Reference proteome</keyword>
<gene>
    <name evidence="3" type="ORF">B0H17DRAFT_1132025</name>
</gene>
<feature type="compositionally biased region" description="Pro residues" evidence="2">
    <location>
        <begin position="448"/>
        <end position="458"/>
    </location>
</feature>
<feature type="compositionally biased region" description="Basic residues" evidence="2">
    <location>
        <begin position="395"/>
        <end position="406"/>
    </location>
</feature>
<feature type="region of interest" description="Disordered" evidence="2">
    <location>
        <begin position="656"/>
        <end position="845"/>
    </location>
</feature>
<feature type="region of interest" description="Disordered" evidence="2">
    <location>
        <begin position="374"/>
        <end position="475"/>
    </location>
</feature>
<dbReference type="EMBL" id="JARKIE010000042">
    <property type="protein sequence ID" value="KAJ7694392.1"/>
    <property type="molecule type" value="Genomic_DNA"/>
</dbReference>
<feature type="compositionally biased region" description="Low complexity" evidence="2">
    <location>
        <begin position="718"/>
        <end position="728"/>
    </location>
</feature>
<dbReference type="Proteomes" id="UP001221757">
    <property type="component" value="Unassembled WGS sequence"/>
</dbReference>
<comment type="caution">
    <text evidence="3">The sequence shown here is derived from an EMBL/GenBank/DDBJ whole genome shotgun (WGS) entry which is preliminary data.</text>
</comment>
<sequence length="845" mass="89492">MVKLGTSWERRMLWCPGAGVKMARFEGKRSNDAGEKPVITRCARSRPIQLHLLIDHLTFPEPNQKNGTRWMDNSATVRISGTANARLYSTSGAEEASFVLGRDAGRLVHAVSRADGSGPAAAHRRQRAGSDRRRTDTTGCSNRDPHWLGSGASAKNFGRAPLVRQEAVSLAQALAKKIRPIGRRVHQQIEVFQKRNKAAWVAARSSEMEETREEQEVETKSSRSERMRLRTNVVTELWADASEEERAAVRREVAREQEQLAAEQRMREEESSGGAMMTPEMYQEGVDGIDELFEGAHAVTMQAAGWVGPPRDFKVASVQICSGETPAGNTFAQLVPNFDRDFIERFQSWVDRVFRILMFIASQAIAECNQRAIDLPTEPDPEPPAAPAPAAPNPKPKRVAKPKKTSKGPAASAVAPTASSGEDQPNYGSVATPTSWVPPLSPTSSSPPSSPTSPPTVPSPFVFGSPVERTPPPTFAPQLDALAAALDDEFGDDFIRSLNWGRNFDPATSFGARDAPEEGAGENPFVAEWGGALDRTSPSRAWSGMEASPVRPSARPILRPTYKGAPFHGARGTSSRSIYAPSALFSAFTKTPTSSPTRTVATPASMRRKLDGWIVPAGQRLFPTRAAQTLAAIVGAPLAPVAPSSSAPAALSSSAPAALSSSSPAPAPAAAPVPAAHSSPTTAPFSSTPPALPTQYPMTRPATTRPGVPSGKRGAAKGRGTTATDAPAPDAPVPDAPAPAARRGHPPKMAALAAELPTSAVDGAGISDAAAPVPAAQRGHPPKTATPAAEPSTSASNAPAPLDDATNDPSIRRREALRTRKKAEEDEAAAKKAQARGYFELPNPN</sequence>
<name>A0AAD7GLA2_MYCRO</name>
<dbReference type="AlphaFoldDB" id="A0AAD7GLA2"/>
<proteinExistence type="predicted"/>
<feature type="compositionally biased region" description="Low complexity" evidence="2">
    <location>
        <begin position="672"/>
        <end position="689"/>
    </location>
</feature>
<feature type="compositionally biased region" description="Polar residues" evidence="2">
    <location>
        <begin position="421"/>
        <end position="431"/>
    </location>
</feature>
<evidence type="ECO:0000313" key="3">
    <source>
        <dbReference type="EMBL" id="KAJ7694392.1"/>
    </source>
</evidence>
<evidence type="ECO:0000313" key="4">
    <source>
        <dbReference type="Proteomes" id="UP001221757"/>
    </source>
</evidence>
<feature type="compositionally biased region" description="Low complexity" evidence="2">
    <location>
        <begin position="782"/>
        <end position="801"/>
    </location>
</feature>
<accession>A0AAD7GLA2</accession>
<feature type="region of interest" description="Disordered" evidence="2">
    <location>
        <begin position="112"/>
        <end position="152"/>
    </location>
</feature>
<keyword evidence="1" id="KW-0175">Coiled coil</keyword>
<feature type="compositionally biased region" description="Low complexity" evidence="2">
    <location>
        <begin position="432"/>
        <end position="447"/>
    </location>
</feature>
<feature type="compositionally biased region" description="Pro residues" evidence="2">
    <location>
        <begin position="382"/>
        <end position="394"/>
    </location>
</feature>
<protein>
    <submittedName>
        <fullName evidence="3">Uncharacterized protein</fullName>
    </submittedName>
</protein>
<feature type="compositionally biased region" description="Low complexity" evidence="2">
    <location>
        <begin position="407"/>
        <end position="420"/>
    </location>
</feature>
<feature type="compositionally biased region" description="Basic and acidic residues" evidence="2">
    <location>
        <begin position="810"/>
        <end position="830"/>
    </location>
</feature>